<protein>
    <submittedName>
        <fullName evidence="2">Uncharacterized protein</fullName>
    </submittedName>
</protein>
<evidence type="ECO:0000313" key="3">
    <source>
        <dbReference type="Proteomes" id="UP000264702"/>
    </source>
</evidence>
<gene>
    <name evidence="2" type="ORF">D0Y96_07625</name>
</gene>
<feature type="region of interest" description="Disordered" evidence="1">
    <location>
        <begin position="1"/>
        <end position="67"/>
    </location>
</feature>
<dbReference type="OrthoDB" id="123039at2"/>
<reference evidence="2 3" key="1">
    <citation type="submission" date="2018-08" db="EMBL/GenBank/DDBJ databases">
        <title>Acidipila sp. 4G-K13, an acidobacterium isolated from forest soil.</title>
        <authorList>
            <person name="Gao Z.-H."/>
            <person name="Qiu L.-H."/>
        </authorList>
    </citation>
    <scope>NUCLEOTIDE SEQUENCE [LARGE SCALE GENOMIC DNA]</scope>
    <source>
        <strain evidence="2 3">4G-K13</strain>
    </source>
</reference>
<evidence type="ECO:0000313" key="2">
    <source>
        <dbReference type="EMBL" id="RFU16625.1"/>
    </source>
</evidence>
<dbReference type="RefSeq" id="WP_117298794.1">
    <property type="nucleotide sequence ID" value="NZ_QVQT02000003.1"/>
</dbReference>
<sequence length="67" mass="7323">MQPVPPDNAARSGDRHAEQREHLKRNVAEGQTQRHPETPAGQHATGSFTDDAGQETAGEEHNRRKAG</sequence>
<proteinExistence type="predicted"/>
<dbReference type="AlphaFoldDB" id="A0A372IP00"/>
<name>A0A372IP00_9BACT</name>
<feature type="compositionally biased region" description="Basic and acidic residues" evidence="1">
    <location>
        <begin position="12"/>
        <end position="37"/>
    </location>
</feature>
<organism evidence="2 3">
    <name type="scientific">Paracidobacterium acidisoli</name>
    <dbReference type="NCBI Taxonomy" id="2303751"/>
    <lineage>
        <taxon>Bacteria</taxon>
        <taxon>Pseudomonadati</taxon>
        <taxon>Acidobacteriota</taxon>
        <taxon>Terriglobia</taxon>
        <taxon>Terriglobales</taxon>
        <taxon>Acidobacteriaceae</taxon>
        <taxon>Paracidobacterium</taxon>
    </lineage>
</organism>
<comment type="caution">
    <text evidence="2">The sequence shown here is derived from an EMBL/GenBank/DDBJ whole genome shotgun (WGS) entry which is preliminary data.</text>
</comment>
<feature type="compositionally biased region" description="Basic and acidic residues" evidence="1">
    <location>
        <begin position="58"/>
        <end position="67"/>
    </location>
</feature>
<accession>A0A372IP00</accession>
<evidence type="ECO:0000256" key="1">
    <source>
        <dbReference type="SAM" id="MobiDB-lite"/>
    </source>
</evidence>
<dbReference type="EMBL" id="QVQT01000003">
    <property type="protein sequence ID" value="RFU16625.1"/>
    <property type="molecule type" value="Genomic_DNA"/>
</dbReference>
<dbReference type="Proteomes" id="UP000264702">
    <property type="component" value="Unassembled WGS sequence"/>
</dbReference>
<keyword evidence="3" id="KW-1185">Reference proteome</keyword>